<dbReference type="Pfam" id="PF06224">
    <property type="entry name" value="AlkZ-like"/>
    <property type="match status" value="1"/>
</dbReference>
<name>A0ABV9NNB0_9GAMM</name>
<gene>
    <name evidence="1" type="ORF">ACFO3Q_09010</name>
</gene>
<organism evidence="1 2">
    <name type="scientific">Coralloluteibacterium thermophilum</name>
    <dbReference type="NCBI Taxonomy" id="2707049"/>
    <lineage>
        <taxon>Bacteria</taxon>
        <taxon>Pseudomonadati</taxon>
        <taxon>Pseudomonadota</taxon>
        <taxon>Gammaproteobacteria</taxon>
        <taxon>Lysobacterales</taxon>
        <taxon>Lysobacteraceae</taxon>
        <taxon>Coralloluteibacterium</taxon>
    </lineage>
</organism>
<dbReference type="PANTHER" id="PTHR30528">
    <property type="entry name" value="CYTOPLASMIC PROTEIN"/>
    <property type="match status" value="1"/>
</dbReference>
<evidence type="ECO:0000313" key="1">
    <source>
        <dbReference type="EMBL" id="MFC4728308.1"/>
    </source>
</evidence>
<reference evidence="2" key="1">
    <citation type="journal article" date="2019" name="Int. J. Syst. Evol. Microbiol.">
        <title>The Global Catalogue of Microorganisms (GCM) 10K type strain sequencing project: providing services to taxonomists for standard genome sequencing and annotation.</title>
        <authorList>
            <consortium name="The Broad Institute Genomics Platform"/>
            <consortium name="The Broad Institute Genome Sequencing Center for Infectious Disease"/>
            <person name="Wu L."/>
            <person name="Ma J."/>
        </authorList>
    </citation>
    <scope>NUCLEOTIDE SEQUENCE [LARGE SCALE GENOMIC DNA]</scope>
    <source>
        <strain evidence="2">CGMCC 1.13574</strain>
    </source>
</reference>
<dbReference type="PANTHER" id="PTHR30528:SF0">
    <property type="entry name" value="CYTOPLASMIC PROTEIN"/>
    <property type="match status" value="1"/>
</dbReference>
<dbReference type="EMBL" id="JBHSGG010000024">
    <property type="protein sequence ID" value="MFC4728308.1"/>
    <property type="molecule type" value="Genomic_DNA"/>
</dbReference>
<protein>
    <submittedName>
        <fullName evidence="1">Winged helix-turn-helix domain-containing protein</fullName>
    </submittedName>
</protein>
<accession>A0ABV9NNB0</accession>
<dbReference type="RefSeq" id="WP_377004334.1">
    <property type="nucleotide sequence ID" value="NZ_JBHSGG010000024.1"/>
</dbReference>
<proteinExistence type="predicted"/>
<dbReference type="Proteomes" id="UP001595892">
    <property type="component" value="Unassembled WGS sequence"/>
</dbReference>
<dbReference type="InterPro" id="IPR009351">
    <property type="entry name" value="AlkZ-like"/>
</dbReference>
<comment type="caution">
    <text evidence="1">The sequence shown here is derived from an EMBL/GenBank/DDBJ whole genome shotgun (WGS) entry which is preliminary data.</text>
</comment>
<keyword evidence="2" id="KW-1185">Reference proteome</keyword>
<sequence>MSALRLAARQARRLHLHAQGLAAPPRRRARPEDVVDAVRRMQLLQIDTIQVVARSPYLVLFSRLGGYPREWLDQALARGALFETWAHEACFAPIETLHLHGARDEPARHWARRRAERMLAEHPQAMHALLDHVRRHGEARSSDFERSGGAAQGWWDWKLEKQALEAWFALGALMVARRENLQRVYALRETVLARAGALPEPPVPDPAARRREVVLRSVQALGIARARWIADYFRIAPRVGPEELAPLVEAGHLLRVEVDGWPDPGYVHAAHAGALEAAAAGRLKARHTTLLSPFDPVVWDRERARALFGFDYRIECYVPEPRRRYGYFVLPILRGDALVGRLDAKAHRSEGVFEVRGLWLEEGVRASSALLKDIATAVARAAAWHGTPEVRVLRTRPSALLAPLRAAVAAVSASAAPVRRARAPAA</sequence>
<evidence type="ECO:0000313" key="2">
    <source>
        <dbReference type="Proteomes" id="UP001595892"/>
    </source>
</evidence>